<dbReference type="STRING" id="1802399.A3E39_00630"/>
<comment type="caution">
    <text evidence="1">The sequence shown here is derived from an EMBL/GenBank/DDBJ whole genome shotgun (WGS) entry which is preliminary data.</text>
</comment>
<dbReference type="EMBL" id="MGEH01000004">
    <property type="protein sequence ID" value="OGL79615.1"/>
    <property type="molecule type" value="Genomic_DNA"/>
</dbReference>
<protein>
    <recommendedName>
        <fullName evidence="3">Nucleotidyltransferase</fullName>
    </recommendedName>
</protein>
<dbReference type="Proteomes" id="UP000176603">
    <property type="component" value="Unassembled WGS sequence"/>
</dbReference>
<evidence type="ECO:0000313" key="2">
    <source>
        <dbReference type="Proteomes" id="UP000176603"/>
    </source>
</evidence>
<organism evidence="1 2">
    <name type="scientific">Candidatus Uhrbacteria bacterium RIFCSPHIGHO2_12_FULL_60_25</name>
    <dbReference type="NCBI Taxonomy" id="1802399"/>
    <lineage>
        <taxon>Bacteria</taxon>
        <taxon>Candidatus Uhriibacteriota</taxon>
    </lineage>
</organism>
<evidence type="ECO:0000313" key="1">
    <source>
        <dbReference type="EMBL" id="OGL79615.1"/>
    </source>
</evidence>
<sequence>MSYQGRVQSAREAILQTVAYFDAIDYAPTWTECASWFEWSGAHGFEYDAPPTVPELVSARDGLVHDGRLESGFGRIALHGRLARLALLAMERTALFPRKVRRARSVARWLLRNPNVRYVALANTTALAHARDLGDLDFFVVVRAGTIWSSRLLGSGVYKLLGRLPGHTDKQDAVCLSYFVADDALDLSSHMLPGDDPYFRYWFLSLLPLADDGVGKSLWDANRALISRHPRAERWMLTPDLTVTRPRIRCIASDAIESLARRFQLGWFPKQIVERMNRDTSVMVNDHVLKFHVDDGREAYRAAYQERLRVMGLV</sequence>
<accession>A0A1F7UN03</accession>
<evidence type="ECO:0008006" key="3">
    <source>
        <dbReference type="Google" id="ProtNLM"/>
    </source>
</evidence>
<name>A0A1F7UN03_9BACT</name>
<gene>
    <name evidence="1" type="ORF">A3E39_00630</name>
</gene>
<reference evidence="1 2" key="1">
    <citation type="journal article" date="2016" name="Nat. Commun.">
        <title>Thousands of microbial genomes shed light on interconnected biogeochemical processes in an aquifer system.</title>
        <authorList>
            <person name="Anantharaman K."/>
            <person name="Brown C.T."/>
            <person name="Hug L.A."/>
            <person name="Sharon I."/>
            <person name="Castelle C.J."/>
            <person name="Probst A.J."/>
            <person name="Thomas B.C."/>
            <person name="Singh A."/>
            <person name="Wilkins M.J."/>
            <person name="Karaoz U."/>
            <person name="Brodie E.L."/>
            <person name="Williams K.H."/>
            <person name="Hubbard S.S."/>
            <person name="Banfield J.F."/>
        </authorList>
    </citation>
    <scope>NUCLEOTIDE SEQUENCE [LARGE SCALE GENOMIC DNA]</scope>
</reference>
<dbReference type="AlphaFoldDB" id="A0A1F7UN03"/>
<proteinExistence type="predicted"/>